<dbReference type="AlphaFoldDB" id="A0A0L8V887"/>
<feature type="region of interest" description="Disordered" evidence="1">
    <location>
        <begin position="1"/>
        <end position="20"/>
    </location>
</feature>
<comment type="caution">
    <text evidence="3">The sequence shown here is derived from an EMBL/GenBank/DDBJ whole genome shotgun (WGS) entry which is preliminary data.</text>
</comment>
<feature type="transmembrane region" description="Helical" evidence="2">
    <location>
        <begin position="47"/>
        <end position="66"/>
    </location>
</feature>
<dbReference type="RefSeq" id="WP_053183921.1">
    <property type="nucleotide sequence ID" value="NZ_LGIA01000159.1"/>
</dbReference>
<sequence>MNSFNPSNKTQKPETPRFQDVSRFTRMVSQLDSRDRSLDPKRRKGKWILVLSILFLLILASFLLPFPDFSHEKISSGEKFFPADSKEAGQAEQATFPGFEMPVDSFENLLKQHIHEDIPETK</sequence>
<evidence type="ECO:0000256" key="1">
    <source>
        <dbReference type="SAM" id="MobiDB-lite"/>
    </source>
</evidence>
<dbReference type="OrthoDB" id="1122456at2"/>
<dbReference type="EMBL" id="LGIA01000159">
    <property type="protein sequence ID" value="KOH44583.1"/>
    <property type="molecule type" value="Genomic_DNA"/>
</dbReference>
<keyword evidence="2" id="KW-1133">Transmembrane helix</keyword>
<name>A0A0L8V887_9BACT</name>
<proteinExistence type="predicted"/>
<evidence type="ECO:0000313" key="4">
    <source>
        <dbReference type="Proteomes" id="UP000036958"/>
    </source>
</evidence>
<organism evidence="3 4">
    <name type="scientific">Sunxiuqinia dokdonensis</name>
    <dbReference type="NCBI Taxonomy" id="1409788"/>
    <lineage>
        <taxon>Bacteria</taxon>
        <taxon>Pseudomonadati</taxon>
        <taxon>Bacteroidota</taxon>
        <taxon>Bacteroidia</taxon>
        <taxon>Marinilabiliales</taxon>
        <taxon>Prolixibacteraceae</taxon>
        <taxon>Sunxiuqinia</taxon>
    </lineage>
</organism>
<keyword evidence="4" id="KW-1185">Reference proteome</keyword>
<feature type="compositionally biased region" description="Polar residues" evidence="1">
    <location>
        <begin position="1"/>
        <end position="10"/>
    </location>
</feature>
<evidence type="ECO:0000256" key="2">
    <source>
        <dbReference type="SAM" id="Phobius"/>
    </source>
</evidence>
<dbReference type="Proteomes" id="UP000036958">
    <property type="component" value="Unassembled WGS sequence"/>
</dbReference>
<keyword evidence="2" id="KW-0472">Membrane</keyword>
<evidence type="ECO:0000313" key="3">
    <source>
        <dbReference type="EMBL" id="KOH44583.1"/>
    </source>
</evidence>
<protein>
    <submittedName>
        <fullName evidence="3">Uncharacterized protein</fullName>
    </submittedName>
</protein>
<keyword evidence="2" id="KW-0812">Transmembrane</keyword>
<reference evidence="4" key="1">
    <citation type="submission" date="2015-07" db="EMBL/GenBank/DDBJ databases">
        <title>Genome sequencing of Sunxiuqinia dokdonensis strain SK.</title>
        <authorList>
            <person name="Ahn S."/>
            <person name="Kim B.-C."/>
        </authorList>
    </citation>
    <scope>NUCLEOTIDE SEQUENCE [LARGE SCALE GENOMIC DNA]</scope>
    <source>
        <strain evidence="4">SK</strain>
    </source>
</reference>
<accession>A0A0L8V887</accession>
<dbReference type="STRING" id="1409788.NC99_25680"/>
<gene>
    <name evidence="3" type="ORF">NC99_25680</name>
</gene>